<organism evidence="1 2">
    <name type="scientific">Escherichia coli O6:H1 (strain CFT073 / ATCC 700928 / UPEC)</name>
    <dbReference type="NCBI Taxonomy" id="199310"/>
    <lineage>
        <taxon>Bacteria</taxon>
        <taxon>Pseudomonadati</taxon>
        <taxon>Pseudomonadota</taxon>
        <taxon>Gammaproteobacteria</taxon>
        <taxon>Enterobacterales</taxon>
        <taxon>Enterobacteriaceae</taxon>
        <taxon>Escherichia</taxon>
    </lineage>
</organism>
<proteinExistence type="predicted"/>
<dbReference type="HOGENOM" id="CLU_3199092_0_0_6"/>
<dbReference type="AlphaFoldDB" id="A0A0H2VCB4"/>
<dbReference type="Proteomes" id="UP000001410">
    <property type="component" value="Chromosome"/>
</dbReference>
<name>A0A0H2VCB4_ECOL6</name>
<accession>A0A0H2VCB4</accession>
<sequence length="45" mass="5402">MIYKKRINIMKKLNKKTARDNLNKKQILLKSIIKPYQHITKNTSC</sequence>
<reference evidence="1 2" key="1">
    <citation type="journal article" date="2002" name="Proc. Natl. Acad. Sci. U.S.A.">
        <title>Extensive mosaic structure revealed by the complete genome sequence of uropathogenic Escherichia coli.</title>
        <authorList>
            <person name="Welch R.A."/>
            <person name="Burland V."/>
            <person name="Plunkett G.III."/>
            <person name="Redford P."/>
            <person name="Roesch P."/>
            <person name="Rasko D."/>
            <person name="Buckles E.L."/>
            <person name="Liou S.R."/>
            <person name="Boutin A."/>
            <person name="Hackett J."/>
            <person name="Stroud D."/>
            <person name="Mayhew G.F."/>
            <person name="Rose D.J."/>
            <person name="Zhou S."/>
            <person name="Schwartz D.C."/>
            <person name="Perna N.T."/>
            <person name="Mobley H.L."/>
            <person name="Donnenberg M.S."/>
            <person name="Blattner F.R."/>
        </authorList>
    </citation>
    <scope>NUCLEOTIDE SEQUENCE [LARGE SCALE GENOMIC DNA]</scope>
    <source>
        <strain evidence="2">CFT073 / ATCC 700928 / UPEC</strain>
    </source>
</reference>
<dbReference type="EMBL" id="AE014075">
    <property type="protein sequence ID" value="AAN82996.1"/>
    <property type="molecule type" value="Genomic_DNA"/>
</dbReference>
<evidence type="ECO:0000313" key="2">
    <source>
        <dbReference type="Proteomes" id="UP000001410"/>
    </source>
</evidence>
<protein>
    <submittedName>
        <fullName evidence="1">Uncharacterized protein</fullName>
    </submittedName>
</protein>
<evidence type="ECO:0000313" key="1">
    <source>
        <dbReference type="EMBL" id="AAN82996.1"/>
    </source>
</evidence>
<gene>
    <name evidence="1" type="ordered locus">c4562</name>
</gene>
<keyword evidence="2" id="KW-1185">Reference proteome</keyword>
<dbReference type="KEGG" id="ecc:c4562"/>